<proteinExistence type="predicted"/>
<name>A0A9X4LE77_9STAP</name>
<dbReference type="InterPro" id="IPR050472">
    <property type="entry name" value="Anth_synth/Amidotransfase"/>
</dbReference>
<dbReference type="EMBL" id="JAMBPX010000002">
    <property type="protein sequence ID" value="MDG0858488.1"/>
    <property type="molecule type" value="Genomic_DNA"/>
</dbReference>
<dbReference type="PANTHER" id="PTHR43418">
    <property type="entry name" value="MULTIFUNCTIONAL TRYPTOPHAN BIOSYNTHESIS PROTEIN-RELATED"/>
    <property type="match status" value="1"/>
</dbReference>
<organism evidence="3 4">
    <name type="scientific">Staphylococcus equorum</name>
    <dbReference type="NCBI Taxonomy" id="246432"/>
    <lineage>
        <taxon>Bacteria</taxon>
        <taxon>Bacillati</taxon>
        <taxon>Bacillota</taxon>
        <taxon>Bacilli</taxon>
        <taxon>Bacillales</taxon>
        <taxon>Staphylococcaceae</taxon>
        <taxon>Staphylococcus</taxon>
    </lineage>
</organism>
<dbReference type="GO" id="GO:0000162">
    <property type="term" value="P:L-tryptophan biosynthetic process"/>
    <property type="evidence" value="ECO:0007669"/>
    <property type="project" value="TreeGrafter"/>
</dbReference>
<keyword evidence="1" id="KW-0315">Glutamine amidotransferase</keyword>
<protein>
    <submittedName>
        <fullName evidence="3">Aminodeoxychorismate/anthranilate synthase component II</fullName>
    </submittedName>
</protein>
<evidence type="ECO:0000259" key="2">
    <source>
        <dbReference type="Pfam" id="PF00117"/>
    </source>
</evidence>
<accession>A0A9X4LE77</accession>
<comment type="caution">
    <text evidence="3">The sequence shown here is derived from an EMBL/GenBank/DDBJ whole genome shotgun (WGS) entry which is preliminary data.</text>
</comment>
<gene>
    <name evidence="3" type="ORF">M4L21_04030</name>
</gene>
<evidence type="ECO:0000256" key="1">
    <source>
        <dbReference type="ARBA" id="ARBA00022962"/>
    </source>
</evidence>
<dbReference type="SUPFAM" id="SSF52317">
    <property type="entry name" value="Class I glutamine amidotransferase-like"/>
    <property type="match status" value="1"/>
</dbReference>
<dbReference type="NCBIfam" id="TIGR00566">
    <property type="entry name" value="trpG_papA"/>
    <property type="match status" value="1"/>
</dbReference>
<dbReference type="RefSeq" id="WP_277580671.1">
    <property type="nucleotide sequence ID" value="NZ_JAMBPV010000002.1"/>
</dbReference>
<evidence type="ECO:0000313" key="4">
    <source>
        <dbReference type="Proteomes" id="UP001152302"/>
    </source>
</evidence>
<reference evidence="3" key="1">
    <citation type="submission" date="2022-05" db="EMBL/GenBank/DDBJ databases">
        <title>Comparative genomics of Staphylococcus equorum isolates.</title>
        <authorList>
            <person name="Luelf R.H."/>
        </authorList>
    </citation>
    <scope>NUCLEOTIDE SEQUENCE</scope>
    <source>
        <strain evidence="3">TMW 2.2343</strain>
    </source>
</reference>
<dbReference type="PRINTS" id="PR00099">
    <property type="entry name" value="CPSGATASE"/>
</dbReference>
<evidence type="ECO:0000313" key="3">
    <source>
        <dbReference type="EMBL" id="MDG0858488.1"/>
    </source>
</evidence>
<dbReference type="Gene3D" id="3.40.50.880">
    <property type="match status" value="1"/>
</dbReference>
<dbReference type="InterPro" id="IPR006221">
    <property type="entry name" value="TrpG/PapA_dom"/>
</dbReference>
<dbReference type="CDD" id="cd01743">
    <property type="entry name" value="GATase1_Anthranilate_Synthase"/>
    <property type="match status" value="1"/>
</dbReference>
<dbReference type="Pfam" id="PF00117">
    <property type="entry name" value="GATase"/>
    <property type="match status" value="1"/>
</dbReference>
<dbReference type="AlphaFoldDB" id="A0A9X4LE77"/>
<sequence>MILIVDNYDSFTYNLVDMIAQKEEVMIKYPDDPSIYNLAIDGVIISPGPGHPLDTDDLMQIIDHYKNKPILGVCLGSQALTCYHGGDVIQCDYIKHGKKDQMRITKETLLYTDIPEYSEIMRYHSLMSNPQTLPETLTITAQTEDCIQSFEHTQFLHYGIQYHPESFATAHGKQIINNFLNIMKEVTEDGATNTIKTI</sequence>
<feature type="domain" description="Glutamine amidotransferase" evidence="2">
    <location>
        <begin position="3"/>
        <end position="180"/>
    </location>
</feature>
<dbReference type="GO" id="GO:0004049">
    <property type="term" value="F:anthranilate synthase activity"/>
    <property type="evidence" value="ECO:0007669"/>
    <property type="project" value="TreeGrafter"/>
</dbReference>
<dbReference type="PRINTS" id="PR00097">
    <property type="entry name" value="ANTSNTHASEII"/>
</dbReference>
<dbReference type="GO" id="GO:0005829">
    <property type="term" value="C:cytosol"/>
    <property type="evidence" value="ECO:0007669"/>
    <property type="project" value="TreeGrafter"/>
</dbReference>
<dbReference type="PRINTS" id="PR00096">
    <property type="entry name" value="GATASE"/>
</dbReference>
<dbReference type="Proteomes" id="UP001152302">
    <property type="component" value="Unassembled WGS sequence"/>
</dbReference>
<dbReference type="InterPro" id="IPR017926">
    <property type="entry name" value="GATASE"/>
</dbReference>
<dbReference type="PANTHER" id="PTHR43418:SF4">
    <property type="entry name" value="MULTIFUNCTIONAL TRYPTOPHAN BIOSYNTHESIS PROTEIN"/>
    <property type="match status" value="1"/>
</dbReference>
<dbReference type="PROSITE" id="PS51273">
    <property type="entry name" value="GATASE_TYPE_1"/>
    <property type="match status" value="1"/>
</dbReference>
<dbReference type="InterPro" id="IPR029062">
    <property type="entry name" value="Class_I_gatase-like"/>
</dbReference>